<dbReference type="Proteomes" id="UP000694388">
    <property type="component" value="Unplaced"/>
</dbReference>
<dbReference type="PANTHER" id="PTHR12963:SF4">
    <property type="entry name" value="ACTIVATING SIGNAL COINTEGRATOR 1"/>
    <property type="match status" value="1"/>
</dbReference>
<feature type="domain" description="ASCH" evidence="2">
    <location>
        <begin position="408"/>
        <end position="521"/>
    </location>
</feature>
<dbReference type="Pfam" id="PF23135">
    <property type="entry name" value="TRI4_N"/>
    <property type="match status" value="1"/>
</dbReference>
<dbReference type="FunFam" id="2.30.130.30:FF:000006">
    <property type="entry name" value="Putative_zinc_finger_motif_-_C2HC5-type /ASCH_domain_containing_protein_-_putative"/>
    <property type="match status" value="1"/>
</dbReference>
<dbReference type="GO" id="GO:0005634">
    <property type="term" value="C:nucleus"/>
    <property type="evidence" value="ECO:0007669"/>
    <property type="project" value="InterPro"/>
</dbReference>
<keyword evidence="4" id="KW-1185">Reference proteome</keyword>
<dbReference type="GO" id="GO:0008270">
    <property type="term" value="F:zinc ion binding"/>
    <property type="evidence" value="ECO:0007669"/>
    <property type="project" value="InterPro"/>
</dbReference>
<sequence>MADSLETWCKKELSERFSMDLGPEGLREILSIINDDELQRNLMDKLRGDNRKKRRFIEQLLQRRHSECHLQLPDDVQVYRKKEEQDKFQKPEKGKKKGKNKAETKGSNLNSDPQTSSERDSALQDKVATDGGPKKTKFVSLYSKEGEHRLTVLLPGRHSCDCLAQKHALINNCMECGRIVCRQEGSGPCLFCGNLVCTQEEMEVLSHNSNKSEKLRRKLLGNDEDRIGQGLDKAIQHRDKLLDYDKNCIKRTQVIDDESDYFASDSNLWISMTEREALKKREEERHALRHASRLSRGVKLDLAGRRVLLDDEPLMPDVSANHMESTPALIPCQNAQESHLQQSSRRELVNPRVQGEAPQWVEVKDSRNLCNSSSIGGNPWPEDQELDCMHPRVQDRGFLEISDAGLCLSLHQPWASLLIRGIKTTEGRSWYTAHRGRLWIAAAAARPSPEEVVNLEEMYRHLNPDKELPFPKDYPTSCLLGCVLLTDCLTQEQYRAQFPDGESDSPFLFICENPQELRLKFPIKGQHKIWKLDSNMHQGARRGLMQQLQREM</sequence>
<feature type="compositionally biased region" description="Basic and acidic residues" evidence="1">
    <location>
        <begin position="83"/>
        <end position="92"/>
    </location>
</feature>
<dbReference type="GO" id="GO:0180022">
    <property type="term" value="C:RQC-trigger complex"/>
    <property type="evidence" value="ECO:0007669"/>
    <property type="project" value="InterPro"/>
</dbReference>
<dbReference type="SMART" id="SM01022">
    <property type="entry name" value="ASCH"/>
    <property type="match status" value="1"/>
</dbReference>
<dbReference type="InterPro" id="IPR009349">
    <property type="entry name" value="TRIP4/RQT4_C2HC5_Znf"/>
</dbReference>
<evidence type="ECO:0000313" key="4">
    <source>
        <dbReference type="Proteomes" id="UP000694388"/>
    </source>
</evidence>
<organism evidence="3 4">
    <name type="scientific">Eptatretus burgeri</name>
    <name type="common">Inshore hagfish</name>
    <dbReference type="NCBI Taxonomy" id="7764"/>
    <lineage>
        <taxon>Eukaryota</taxon>
        <taxon>Metazoa</taxon>
        <taxon>Chordata</taxon>
        <taxon>Craniata</taxon>
        <taxon>Vertebrata</taxon>
        <taxon>Cyclostomata</taxon>
        <taxon>Myxini</taxon>
        <taxon>Myxiniformes</taxon>
        <taxon>Myxinidae</taxon>
        <taxon>Eptatretinae</taxon>
        <taxon>Eptatretus</taxon>
    </lineage>
</organism>
<dbReference type="CDD" id="cd06554">
    <property type="entry name" value="ASCH_ASC-1_like"/>
    <property type="match status" value="1"/>
</dbReference>
<dbReference type="InterPro" id="IPR007374">
    <property type="entry name" value="ASCH_domain"/>
</dbReference>
<dbReference type="Pfam" id="PF04266">
    <property type="entry name" value="ASCH"/>
    <property type="match status" value="1"/>
</dbReference>
<dbReference type="PANTHER" id="PTHR12963">
    <property type="entry name" value="THYROID RECEPTOR INTERACTING PROTEIN RELATED"/>
    <property type="match status" value="1"/>
</dbReference>
<reference evidence="3" key="2">
    <citation type="submission" date="2025-09" db="UniProtKB">
        <authorList>
            <consortium name="Ensembl"/>
        </authorList>
    </citation>
    <scope>IDENTIFICATION</scope>
</reference>
<dbReference type="InterPro" id="IPR056994">
    <property type="entry name" value="TRI4_N"/>
</dbReference>
<name>A0A8C4QG95_EPTBU</name>
<proteinExistence type="predicted"/>
<dbReference type="Pfam" id="PF23134">
    <property type="entry name" value="TRIP4_3rd"/>
    <property type="match status" value="1"/>
</dbReference>
<dbReference type="SUPFAM" id="SSF88697">
    <property type="entry name" value="PUA domain-like"/>
    <property type="match status" value="1"/>
</dbReference>
<dbReference type="OMA" id="EFNSYRH"/>
<evidence type="ECO:0000256" key="1">
    <source>
        <dbReference type="SAM" id="MobiDB-lite"/>
    </source>
</evidence>
<protein>
    <recommendedName>
        <fullName evidence="2">ASCH domain-containing protein</fullName>
    </recommendedName>
</protein>
<feature type="region of interest" description="Disordered" evidence="1">
    <location>
        <begin position="83"/>
        <end position="135"/>
    </location>
</feature>
<dbReference type="Pfam" id="PF06221">
    <property type="entry name" value="zf-C2HC5"/>
    <property type="match status" value="1"/>
</dbReference>
<dbReference type="AlphaFoldDB" id="A0A8C4QG95"/>
<dbReference type="GeneTree" id="ENSGT00390000005300"/>
<dbReference type="Ensembl" id="ENSEBUT00000014925.1">
    <property type="protein sequence ID" value="ENSEBUP00000014349.1"/>
    <property type="gene ID" value="ENSEBUG00000009039.1"/>
</dbReference>
<reference evidence="3" key="1">
    <citation type="submission" date="2025-08" db="UniProtKB">
        <authorList>
            <consortium name="Ensembl"/>
        </authorList>
    </citation>
    <scope>IDENTIFICATION</scope>
</reference>
<dbReference type="GO" id="GO:0072344">
    <property type="term" value="P:rescue of stalled ribosome"/>
    <property type="evidence" value="ECO:0007669"/>
    <property type="project" value="InterPro"/>
</dbReference>
<evidence type="ECO:0000313" key="3">
    <source>
        <dbReference type="Ensembl" id="ENSEBUP00000014349.1"/>
    </source>
</evidence>
<dbReference type="InterPro" id="IPR015947">
    <property type="entry name" value="PUA-like_sf"/>
</dbReference>
<evidence type="ECO:0000259" key="2">
    <source>
        <dbReference type="SMART" id="SM01022"/>
    </source>
</evidence>
<accession>A0A8C4QG95</accession>
<dbReference type="InterPro" id="IPR039128">
    <property type="entry name" value="TRIP4-like"/>
</dbReference>
<dbReference type="Gene3D" id="2.30.130.30">
    <property type="entry name" value="Hypothetical protein"/>
    <property type="match status" value="1"/>
</dbReference>
<dbReference type="InterPro" id="IPR056993">
    <property type="entry name" value="TRIP4_3rd_dom"/>
</dbReference>
<feature type="compositionally biased region" description="Polar residues" evidence="1">
    <location>
        <begin position="107"/>
        <end position="116"/>
    </location>
</feature>